<gene>
    <name evidence="2" type="ORF">DEF21_13605</name>
</gene>
<evidence type="ECO:0000313" key="2">
    <source>
        <dbReference type="EMBL" id="HBU98920.1"/>
    </source>
</evidence>
<accession>A0A358HUR7</accession>
<comment type="caution">
    <text evidence="2">The sequence shown here is derived from an EMBL/GenBank/DDBJ whole genome shotgun (WGS) entry which is preliminary data.</text>
</comment>
<organism evidence="2 3">
    <name type="scientific">Thalassospira lucentensis</name>
    <dbReference type="NCBI Taxonomy" id="168935"/>
    <lineage>
        <taxon>Bacteria</taxon>
        <taxon>Pseudomonadati</taxon>
        <taxon>Pseudomonadota</taxon>
        <taxon>Alphaproteobacteria</taxon>
        <taxon>Rhodospirillales</taxon>
        <taxon>Thalassospiraceae</taxon>
        <taxon>Thalassospira</taxon>
    </lineage>
</organism>
<dbReference type="Proteomes" id="UP000264753">
    <property type="component" value="Unassembled WGS sequence"/>
</dbReference>
<protein>
    <submittedName>
        <fullName evidence="2">Ectoine hydrolase DoeA</fullName>
    </submittedName>
</protein>
<evidence type="ECO:0000313" key="3">
    <source>
        <dbReference type="Proteomes" id="UP000264753"/>
    </source>
</evidence>
<dbReference type="EMBL" id="DOOG01000116">
    <property type="protein sequence ID" value="HBU98920.1"/>
    <property type="molecule type" value="Genomic_DNA"/>
</dbReference>
<feature type="non-terminal residue" evidence="2">
    <location>
        <position position="45"/>
    </location>
</feature>
<dbReference type="AlphaFoldDB" id="A0A358HUR7"/>
<proteinExistence type="predicted"/>
<evidence type="ECO:0000259" key="1">
    <source>
        <dbReference type="Pfam" id="PF01321"/>
    </source>
</evidence>
<dbReference type="SUPFAM" id="SSF53092">
    <property type="entry name" value="Creatinase/prolidase N-terminal domain"/>
    <property type="match status" value="1"/>
</dbReference>
<name>A0A358HUR7_9PROT</name>
<dbReference type="InterPro" id="IPR029149">
    <property type="entry name" value="Creatin/AminoP/Spt16_N"/>
</dbReference>
<reference evidence="2 3" key="1">
    <citation type="journal article" date="2018" name="Nat. Biotechnol.">
        <title>A standardized bacterial taxonomy based on genome phylogeny substantially revises the tree of life.</title>
        <authorList>
            <person name="Parks D.H."/>
            <person name="Chuvochina M."/>
            <person name="Waite D.W."/>
            <person name="Rinke C."/>
            <person name="Skarshewski A."/>
            <person name="Chaumeil P.A."/>
            <person name="Hugenholtz P."/>
        </authorList>
    </citation>
    <scope>NUCLEOTIDE SEQUENCE [LARGE SCALE GENOMIC DNA]</scope>
    <source>
        <strain evidence="2">UBA8707</strain>
    </source>
</reference>
<dbReference type="InterPro" id="IPR000587">
    <property type="entry name" value="Creatinase_N"/>
</dbReference>
<sequence>MSQVELNFTREEYAERLEKTKKAMVEKGLDLLIVSDPSNMAWLTG</sequence>
<dbReference type="Pfam" id="PF01321">
    <property type="entry name" value="Creatinase_N"/>
    <property type="match status" value="1"/>
</dbReference>
<dbReference type="RefSeq" id="WP_276653698.1">
    <property type="nucleotide sequence ID" value="NZ_DOOG01000116.1"/>
</dbReference>
<keyword evidence="2" id="KW-0378">Hydrolase</keyword>
<dbReference type="Gene3D" id="3.40.350.10">
    <property type="entry name" value="Creatinase/prolidase N-terminal domain"/>
    <property type="match status" value="1"/>
</dbReference>
<feature type="domain" description="Creatinase N-terminal" evidence="1">
    <location>
        <begin position="16"/>
        <end position="45"/>
    </location>
</feature>
<dbReference type="GO" id="GO:0016787">
    <property type="term" value="F:hydrolase activity"/>
    <property type="evidence" value="ECO:0007669"/>
    <property type="project" value="UniProtKB-KW"/>
</dbReference>